<dbReference type="InterPro" id="IPR027417">
    <property type="entry name" value="P-loop_NTPase"/>
</dbReference>
<evidence type="ECO:0000313" key="3">
    <source>
        <dbReference type="EMBL" id="CAF1535253.1"/>
    </source>
</evidence>
<dbReference type="InterPro" id="IPR058519">
    <property type="entry name" value="DUF8206"/>
</dbReference>
<dbReference type="GO" id="GO:0005524">
    <property type="term" value="F:ATP binding"/>
    <property type="evidence" value="ECO:0007669"/>
    <property type="project" value="InterPro"/>
</dbReference>
<accession>A0A815VVI0</accession>
<comment type="caution">
    <text evidence="3">The sequence shown here is derived from an EMBL/GenBank/DDBJ whole genome shotgun (WGS) entry which is preliminary data.</text>
</comment>
<evidence type="ECO:0000313" key="2">
    <source>
        <dbReference type="EMBL" id="CAF1098319.1"/>
    </source>
</evidence>
<evidence type="ECO:0000259" key="1">
    <source>
        <dbReference type="PROSITE" id="PS50011"/>
    </source>
</evidence>
<dbReference type="Pfam" id="PF26633">
    <property type="entry name" value="DUF8206"/>
    <property type="match status" value="1"/>
</dbReference>
<dbReference type="AlphaFoldDB" id="A0A815VVI0"/>
<sequence>MSYNRRDRGSPETDINILLLGETGVGKTTFINAFLNCLFYNTLDDALKDELKVLIPSAFTVTDNETFDSTKILAGTANDNENCNRSIRLIDGPGVADTRGVDHEARNFEHILNYITVTRVNIYFRYCVKELLRHLHVNAKDNIMFVFTNSCSTFYRLGETAALLKILLGELHAKTGVEVPFSIENTFIFDNESFRFFALYKHGLNFLMKEKNNYSQSWNKSIEEFSRLIILILQCDLHAVKDMPSLNEVQLLIHKLSRPVAGIVTLIEENILMAKQCKEKSLNNSTNQVSNKIPQKTGKFIPLQERLTVCVNEKCTEIINVNGEQRIDYKNNCHVGCSLHRVVQECIGHPIIKRCRALRRTGSCRHCGCHWTKHMHITYKYERNLTYIEINNSNSLQTPQSIMTIIDKRMSDLRNEETAIRKICVKLSQFLKQNSITPFNDDIIEYLQHFINEEKQKKSTGIDNIDIIKCLEQMIKDYTEEFNLYTSSISSQNNSTSTDRFDNTAQIEEMFSLVQKLYDLPINGKLIEEQVIRMKEGRAQAAKSDEQFVDLPTGYISPDILNNLKDIVNHKYLLYDKELQPINSLSLMQSKQLIDIMKYLYDCRIIHRHVRPENLMLDSDTNHIKLIDFAFAITYDVDDKAGSIGVTDTVAYAGYEFLDYYSKLLFGLCLPNYRYERTFDLKCALNVIIALNNVRVLAKIYSIETLTDIHQITLEALHLWLDTRRTNKDYSNLLNLITNLHESSTFDVLKNQIEKLFDY</sequence>
<dbReference type="SUPFAM" id="SSF52540">
    <property type="entry name" value="P-loop containing nucleoside triphosphate hydrolases"/>
    <property type="match status" value="1"/>
</dbReference>
<dbReference type="SUPFAM" id="SSF56112">
    <property type="entry name" value="Protein kinase-like (PK-like)"/>
    <property type="match status" value="1"/>
</dbReference>
<dbReference type="InterPro" id="IPR000719">
    <property type="entry name" value="Prot_kinase_dom"/>
</dbReference>
<feature type="domain" description="Protein kinase" evidence="1">
    <location>
        <begin position="454"/>
        <end position="759"/>
    </location>
</feature>
<dbReference type="Proteomes" id="UP000663870">
    <property type="component" value="Unassembled WGS sequence"/>
</dbReference>
<dbReference type="InterPro" id="IPR011009">
    <property type="entry name" value="Kinase-like_dom_sf"/>
</dbReference>
<name>A0A815VVI0_9BILA</name>
<dbReference type="Proteomes" id="UP000663854">
    <property type="component" value="Unassembled WGS sequence"/>
</dbReference>
<dbReference type="PANTHER" id="PTHR32046">
    <property type="entry name" value="G DOMAIN-CONTAINING PROTEIN"/>
    <property type="match status" value="1"/>
</dbReference>
<dbReference type="EMBL" id="CAJNOL010002886">
    <property type="protein sequence ID" value="CAF1535253.1"/>
    <property type="molecule type" value="Genomic_DNA"/>
</dbReference>
<dbReference type="PROSITE" id="PS00675">
    <property type="entry name" value="SIGMA54_INTERACT_1"/>
    <property type="match status" value="1"/>
</dbReference>
<organism evidence="3 4">
    <name type="scientific">Rotaria sordida</name>
    <dbReference type="NCBI Taxonomy" id="392033"/>
    <lineage>
        <taxon>Eukaryota</taxon>
        <taxon>Metazoa</taxon>
        <taxon>Spiralia</taxon>
        <taxon>Gnathifera</taxon>
        <taxon>Rotifera</taxon>
        <taxon>Eurotatoria</taxon>
        <taxon>Bdelloidea</taxon>
        <taxon>Philodinida</taxon>
        <taxon>Philodinidae</taxon>
        <taxon>Rotaria</taxon>
    </lineage>
</organism>
<dbReference type="Gene3D" id="3.40.50.300">
    <property type="entry name" value="P-loop containing nucleotide triphosphate hydrolases"/>
    <property type="match status" value="1"/>
</dbReference>
<dbReference type="Pfam" id="PF00069">
    <property type="entry name" value="Pkinase"/>
    <property type="match status" value="1"/>
</dbReference>
<protein>
    <recommendedName>
        <fullName evidence="1">Protein kinase domain-containing protein</fullName>
    </recommendedName>
</protein>
<dbReference type="PROSITE" id="PS50011">
    <property type="entry name" value="PROTEIN_KINASE_DOM"/>
    <property type="match status" value="1"/>
</dbReference>
<reference evidence="3" key="1">
    <citation type="submission" date="2021-02" db="EMBL/GenBank/DDBJ databases">
        <authorList>
            <person name="Nowell W R."/>
        </authorList>
    </citation>
    <scope>NUCLEOTIDE SEQUENCE</scope>
</reference>
<dbReference type="PANTHER" id="PTHR32046:SF11">
    <property type="entry name" value="IMMUNE-ASSOCIATED NUCLEOTIDE-BINDING PROTEIN 10-LIKE"/>
    <property type="match status" value="1"/>
</dbReference>
<dbReference type="InterPro" id="IPR025662">
    <property type="entry name" value="Sigma_54_int_dom_ATP-bd_1"/>
</dbReference>
<dbReference type="GO" id="GO:0004672">
    <property type="term" value="F:protein kinase activity"/>
    <property type="evidence" value="ECO:0007669"/>
    <property type="project" value="InterPro"/>
</dbReference>
<dbReference type="EMBL" id="CAJNOH010000661">
    <property type="protein sequence ID" value="CAF1098319.1"/>
    <property type="molecule type" value="Genomic_DNA"/>
</dbReference>
<evidence type="ECO:0000313" key="4">
    <source>
        <dbReference type="Proteomes" id="UP000663870"/>
    </source>
</evidence>
<dbReference type="Gene3D" id="1.10.510.10">
    <property type="entry name" value="Transferase(Phosphotransferase) domain 1"/>
    <property type="match status" value="1"/>
</dbReference>
<keyword evidence="4" id="KW-1185">Reference proteome</keyword>
<gene>
    <name evidence="3" type="ORF">JXQ802_LOCUS42539</name>
    <name evidence="2" type="ORF">PYM288_LOCUS19538</name>
</gene>
<proteinExistence type="predicted"/>